<evidence type="ECO:0000256" key="1">
    <source>
        <dbReference type="ARBA" id="ARBA00001916"/>
    </source>
</evidence>
<evidence type="ECO:0000256" key="2">
    <source>
        <dbReference type="ARBA" id="ARBA00002869"/>
    </source>
</evidence>
<dbReference type="GO" id="GO:0006782">
    <property type="term" value="P:protoporphyrinogen IX biosynthetic process"/>
    <property type="evidence" value="ECO:0007669"/>
    <property type="project" value="UniProtKB-UniPathway"/>
</dbReference>
<evidence type="ECO:0000313" key="13">
    <source>
        <dbReference type="Proteomes" id="UP000009170"/>
    </source>
</evidence>
<dbReference type="GeneID" id="9833275"/>
<dbReference type="CDD" id="cd13648">
    <property type="entry name" value="PBP2_PBGD_1"/>
    <property type="match status" value="1"/>
</dbReference>
<dbReference type="AlphaFoldDB" id="A0A090N3C8"/>
<dbReference type="PRINTS" id="PR00151">
    <property type="entry name" value="PORPHBDMNASE"/>
</dbReference>
<accession>A0A090N3C8</accession>
<organism evidence="12 13">
    <name type="scientific">Ostreococcus tauri</name>
    <name type="common">Marine green alga</name>
    <dbReference type="NCBI Taxonomy" id="70448"/>
    <lineage>
        <taxon>Eukaryota</taxon>
        <taxon>Viridiplantae</taxon>
        <taxon>Chlorophyta</taxon>
        <taxon>Mamiellophyceae</taxon>
        <taxon>Mamiellales</taxon>
        <taxon>Bathycoccaceae</taxon>
        <taxon>Ostreococcus</taxon>
    </lineage>
</organism>
<comment type="cofactor">
    <cofactor evidence="1">
        <name>dipyrromethane</name>
        <dbReference type="ChEBI" id="CHEBI:60342"/>
    </cofactor>
</comment>
<dbReference type="EMBL" id="CAID01000005">
    <property type="protein sequence ID" value="CEF97893.1"/>
    <property type="molecule type" value="Genomic_DNA"/>
</dbReference>
<dbReference type="InterPro" id="IPR036803">
    <property type="entry name" value="Porphobilinogen_deaminase_C_sf"/>
</dbReference>
<proteinExistence type="inferred from homology"/>
<dbReference type="PANTHER" id="PTHR11557:SF0">
    <property type="entry name" value="PORPHOBILINOGEN DEAMINASE"/>
    <property type="match status" value="1"/>
</dbReference>
<keyword evidence="7" id="KW-0627">Porphyrin biosynthesis</keyword>
<dbReference type="STRING" id="70448.A0A090N3C8"/>
<dbReference type="SUPFAM" id="SSF54782">
    <property type="entry name" value="Porphobilinogen deaminase (hydroxymethylbilane synthase), C-terminal domain"/>
    <property type="match status" value="1"/>
</dbReference>
<dbReference type="Pfam" id="PF01379">
    <property type="entry name" value="Porphobil_deam"/>
    <property type="match status" value="1"/>
</dbReference>
<evidence type="ECO:0000256" key="4">
    <source>
        <dbReference type="ARBA" id="ARBA00005638"/>
    </source>
</evidence>
<dbReference type="InterPro" id="IPR022419">
    <property type="entry name" value="Porphobilin_deaminase_cofac_BS"/>
</dbReference>
<evidence type="ECO:0000256" key="5">
    <source>
        <dbReference type="ARBA" id="ARBA00012655"/>
    </source>
</evidence>
<dbReference type="InterPro" id="IPR022417">
    <property type="entry name" value="Porphobilin_deaminase_N"/>
</dbReference>
<evidence type="ECO:0000256" key="6">
    <source>
        <dbReference type="ARBA" id="ARBA00022679"/>
    </source>
</evidence>
<dbReference type="GO" id="GO:0004418">
    <property type="term" value="F:hydroxymethylbilane synthase activity"/>
    <property type="evidence" value="ECO:0007669"/>
    <property type="project" value="UniProtKB-EC"/>
</dbReference>
<protein>
    <recommendedName>
        <fullName evidence="5">hydroxymethylbilane synthase</fullName>
        <ecNumber evidence="5">2.5.1.61</ecNumber>
    </recommendedName>
    <alternativeName>
        <fullName evidence="9">Hydroxymethylbilane synthase</fullName>
    </alternativeName>
    <alternativeName>
        <fullName evidence="8">Pre-uroporphyrinogen synthase</fullName>
    </alternativeName>
</protein>
<name>A0A090N3C8_OSTTA</name>
<dbReference type="KEGG" id="ota:OT_ostta05g01230"/>
<dbReference type="FunFam" id="3.40.190.10:FF:000101">
    <property type="entry name" value="Porphobilinogen deaminase, chloroplastic"/>
    <property type="match status" value="1"/>
</dbReference>
<evidence type="ECO:0000256" key="9">
    <source>
        <dbReference type="ARBA" id="ARBA00033064"/>
    </source>
</evidence>
<dbReference type="PANTHER" id="PTHR11557">
    <property type="entry name" value="PORPHOBILINOGEN DEAMINASE"/>
    <property type="match status" value="1"/>
</dbReference>
<dbReference type="InParanoid" id="A0A090N3C8"/>
<comment type="function">
    <text evidence="2">Tetrapolymerization of the monopyrrole PBG into the hydroxymethylbilane pre-uroporphyrinogen in several discrete steps.</text>
</comment>
<comment type="similarity">
    <text evidence="4">Belongs to the HMBS family.</text>
</comment>
<evidence type="ECO:0000313" key="12">
    <source>
        <dbReference type="EMBL" id="CEF97893.1"/>
    </source>
</evidence>
<evidence type="ECO:0000256" key="3">
    <source>
        <dbReference type="ARBA" id="ARBA00004735"/>
    </source>
</evidence>
<dbReference type="EC" id="2.5.1.61" evidence="5"/>
<dbReference type="PROSITE" id="PS00533">
    <property type="entry name" value="PORPHOBILINOGEN_DEAM"/>
    <property type="match status" value="1"/>
</dbReference>
<dbReference type="GO" id="GO:0005737">
    <property type="term" value="C:cytoplasm"/>
    <property type="evidence" value="ECO:0007669"/>
    <property type="project" value="TreeGrafter"/>
</dbReference>
<feature type="domain" description="Porphobilinogen deaminase C-terminal" evidence="11">
    <location>
        <begin position="272"/>
        <end position="330"/>
    </location>
</feature>
<reference evidence="12 13" key="2">
    <citation type="journal article" date="2014" name="BMC Genomics">
        <title>An improved genome of the model marine alga Ostreococcus tauri unfolds by assessing Illumina de novo assemblies.</title>
        <authorList>
            <person name="Blanc-Mathieu R."/>
            <person name="Verhelst B."/>
            <person name="Derelle E."/>
            <person name="Rombauts S."/>
            <person name="Bouget F.Y."/>
            <person name="Carre I."/>
            <person name="Chateau A."/>
            <person name="Eyre-Walker A."/>
            <person name="Grimsley N."/>
            <person name="Moreau H."/>
            <person name="Piegu B."/>
            <person name="Rivals E."/>
            <person name="Schackwitz W."/>
            <person name="Van de Peer Y."/>
            <person name="Piganeau G."/>
        </authorList>
    </citation>
    <scope>NUCLEOTIDE SEQUENCE [LARGE SCALE GENOMIC DNA]</scope>
    <source>
        <strain evidence="13">OTTH 0595 / CCAP 157/2 / RCC745</strain>
    </source>
</reference>
<comment type="pathway">
    <text evidence="3">Porphyrin-containing compound metabolism; protoporphyrin-IX biosynthesis; coproporphyrinogen-III from 5-aminolevulinate: step 2/4.</text>
</comment>
<dbReference type="UniPathway" id="UPA00251">
    <property type="reaction ID" value="UER00319"/>
</dbReference>
<evidence type="ECO:0000259" key="11">
    <source>
        <dbReference type="Pfam" id="PF03900"/>
    </source>
</evidence>
<keyword evidence="6" id="KW-0808">Transferase</keyword>
<dbReference type="SUPFAM" id="SSF53850">
    <property type="entry name" value="Periplasmic binding protein-like II"/>
    <property type="match status" value="1"/>
</dbReference>
<evidence type="ECO:0000256" key="8">
    <source>
        <dbReference type="ARBA" id="ARBA00030685"/>
    </source>
</evidence>
<dbReference type="PIRSF" id="PIRSF001438">
    <property type="entry name" value="4pyrrol_synth_OHMeBilane_synth"/>
    <property type="match status" value="1"/>
</dbReference>
<dbReference type="Gene3D" id="3.40.190.10">
    <property type="entry name" value="Periplasmic binding protein-like II"/>
    <property type="match status" value="2"/>
</dbReference>
<evidence type="ECO:0000256" key="7">
    <source>
        <dbReference type="ARBA" id="ARBA00023244"/>
    </source>
</evidence>
<feature type="domain" description="Porphobilinogen deaminase N-terminal" evidence="10">
    <location>
        <begin position="47"/>
        <end position="256"/>
    </location>
</feature>
<dbReference type="NCBIfam" id="TIGR00212">
    <property type="entry name" value="hemC"/>
    <property type="match status" value="1"/>
</dbReference>
<dbReference type="Gene3D" id="3.30.160.40">
    <property type="entry name" value="Porphobilinogen deaminase, C-terminal domain"/>
    <property type="match status" value="1"/>
</dbReference>
<reference evidence="13" key="1">
    <citation type="journal article" date="2006" name="Proc. Natl. Acad. Sci. U.S.A.">
        <title>Genome analysis of the smallest free-living eukaryote Ostreococcus tauri unveils many unique features.</title>
        <authorList>
            <person name="Derelle E."/>
            <person name="Ferraz C."/>
            <person name="Rombauts S."/>
            <person name="Rouze P."/>
            <person name="Worden A.Z."/>
            <person name="Robbens S."/>
            <person name="Partensky F."/>
            <person name="Degroeve S."/>
            <person name="Echeynie S."/>
            <person name="Cooke R."/>
            <person name="Saeys Y."/>
            <person name="Wuyts J."/>
            <person name="Jabbari K."/>
            <person name="Bowler C."/>
            <person name="Panaud O."/>
            <person name="Piegu B."/>
            <person name="Ball S.G."/>
            <person name="Ral J.-P."/>
            <person name="Bouget F.-Y."/>
            <person name="Piganeau G."/>
            <person name="De Baets B."/>
            <person name="Picard A."/>
            <person name="Delseny M."/>
            <person name="Demaille J."/>
            <person name="Van de Peer Y."/>
            <person name="Moreau H."/>
        </authorList>
    </citation>
    <scope>NUCLEOTIDE SEQUENCE [LARGE SCALE GENOMIC DNA]</scope>
    <source>
        <strain evidence="13">OTTH 0595 / CCAP 157/2 / RCC745</strain>
    </source>
</reference>
<comment type="caution">
    <text evidence="12">The sequence shown here is derived from an EMBL/GenBank/DDBJ whole genome shotgun (WGS) entry which is preliminary data.</text>
</comment>
<sequence>MSSALSARARVSGRRAVVPRGGDTRARCVTRARGGVVVRAAVDAPIVRIGTRGSPLALAQAYMTRDLLKENFPELAEDGALEICIIKTTGDKVLDQPLADIGGKGLFTRELDDALLDGRIDIAVHSMKDVPTYLPEGMVLPCMLPREDVRDAFLCLKYDSLDDLPEGAVVGTASLRRQSQLLYKYPTLKCVNFRGNVQSRIRKLKEEVVDCTLLAIAGLKRMDLAQHAKLIIPTEQMLPAVAQGAIGITCRGGDDKQLAFLAKLNHEDTRMAVEGERAFLAALDGSCRTPIAAHCHNVDGKMQFRGLIASLDGKEVLETTREGAWDAASLLAAGTDAGAELKGKAPADFFANLLENGGGW</sequence>
<keyword evidence="13" id="KW-1185">Reference proteome</keyword>
<dbReference type="FunFam" id="3.40.190.10:FF:000004">
    <property type="entry name" value="Porphobilinogen deaminase"/>
    <property type="match status" value="1"/>
</dbReference>
<dbReference type="OrthoDB" id="564646at2759"/>
<evidence type="ECO:0000259" key="10">
    <source>
        <dbReference type="Pfam" id="PF01379"/>
    </source>
</evidence>
<dbReference type="Proteomes" id="UP000009170">
    <property type="component" value="Unassembled WGS sequence"/>
</dbReference>
<dbReference type="FunCoup" id="A0A090N3C8">
    <property type="interactions" value="1403"/>
</dbReference>
<dbReference type="InterPro" id="IPR000860">
    <property type="entry name" value="HemC"/>
</dbReference>
<gene>
    <name evidence="12" type="ORF">OT_ostta05g01230</name>
</gene>
<dbReference type="RefSeq" id="XP_003079219.2">
    <property type="nucleotide sequence ID" value="XM_003079171.2"/>
</dbReference>
<dbReference type="HAMAP" id="MF_00260">
    <property type="entry name" value="Porphobil_deam"/>
    <property type="match status" value="1"/>
</dbReference>
<dbReference type="InterPro" id="IPR022418">
    <property type="entry name" value="Porphobilinogen_deaminase_C"/>
</dbReference>
<dbReference type="Pfam" id="PF03900">
    <property type="entry name" value="Porphobil_deamC"/>
    <property type="match status" value="1"/>
</dbReference>